<dbReference type="SUPFAM" id="SSF46774">
    <property type="entry name" value="ARID-like"/>
    <property type="match status" value="1"/>
</dbReference>
<dbReference type="Gene3D" id="3.30.160.60">
    <property type="entry name" value="Classic Zinc Finger"/>
    <property type="match status" value="1"/>
</dbReference>
<dbReference type="InterPro" id="IPR036431">
    <property type="entry name" value="ARID_dom_sf"/>
</dbReference>
<reference evidence="3" key="1">
    <citation type="journal article" date="2021" name="Mol. Ecol. Resour.">
        <title>Phylogenomic analyses of the genus Drosophila reveals genomic signals of climate adaptation.</title>
        <authorList>
            <person name="Li F."/>
            <person name="Rane R.V."/>
            <person name="Luria V."/>
            <person name="Xiong Z."/>
            <person name="Chen J."/>
            <person name="Li Z."/>
            <person name="Catullo R.A."/>
            <person name="Griffin P.C."/>
            <person name="Schiffer M."/>
            <person name="Pearce S."/>
            <person name="Lee S.F."/>
            <person name="McElroy K."/>
            <person name="Stocker A."/>
            <person name="Shirriffs J."/>
            <person name="Cockerell F."/>
            <person name="Coppin C."/>
            <person name="Sgro C.M."/>
            <person name="Karger A."/>
            <person name="Cain J.W."/>
            <person name="Weber J.A."/>
            <person name="Santpere G."/>
            <person name="Kirschner M.W."/>
            <person name="Hoffmann A.A."/>
            <person name="Oakeshott J.G."/>
            <person name="Zhang G."/>
        </authorList>
    </citation>
    <scope>NUCLEOTIDE SEQUENCE</scope>
    <source>
        <strain evidence="3">BGI-SZ-2011g</strain>
    </source>
</reference>
<protein>
    <recommendedName>
        <fullName evidence="2">ARID domain-containing protein</fullName>
    </recommendedName>
</protein>
<comment type="caution">
    <text evidence="3">The sequence shown here is derived from an EMBL/GenBank/DDBJ whole genome shotgun (WGS) entry which is preliminary data.</text>
</comment>
<dbReference type="EMBL" id="JAJJHW010003409">
    <property type="protein sequence ID" value="KAH8359372.1"/>
    <property type="molecule type" value="Genomic_DNA"/>
</dbReference>
<proteinExistence type="predicted"/>
<dbReference type="Proteomes" id="UP001200034">
    <property type="component" value="Unassembled WGS sequence"/>
</dbReference>
<dbReference type="Gene3D" id="1.10.150.60">
    <property type="entry name" value="ARID DNA-binding domain"/>
    <property type="match status" value="1"/>
</dbReference>
<dbReference type="InterPro" id="IPR013087">
    <property type="entry name" value="Znf_C2H2_type"/>
</dbReference>
<evidence type="ECO:0000256" key="1">
    <source>
        <dbReference type="SAM" id="MobiDB-lite"/>
    </source>
</evidence>
<accession>A0AAD4JTI5</accession>
<feature type="domain" description="ARID" evidence="2">
    <location>
        <begin position="114"/>
        <end position="207"/>
    </location>
</feature>
<dbReference type="SMART" id="SM00501">
    <property type="entry name" value="BRIGHT"/>
    <property type="match status" value="1"/>
</dbReference>
<feature type="region of interest" description="Disordered" evidence="1">
    <location>
        <begin position="81"/>
        <end position="112"/>
    </location>
</feature>
<gene>
    <name evidence="3" type="ORF">KR093_006145</name>
</gene>
<dbReference type="Pfam" id="PF01388">
    <property type="entry name" value="ARID"/>
    <property type="match status" value="1"/>
</dbReference>
<evidence type="ECO:0000313" key="3">
    <source>
        <dbReference type="EMBL" id="KAH8359372.1"/>
    </source>
</evidence>
<dbReference type="AlphaFoldDB" id="A0AAD4JTI5"/>
<evidence type="ECO:0000313" key="4">
    <source>
        <dbReference type="Proteomes" id="UP001200034"/>
    </source>
</evidence>
<dbReference type="PROSITE" id="PS51011">
    <property type="entry name" value="ARID"/>
    <property type="match status" value="1"/>
</dbReference>
<dbReference type="GO" id="GO:0003677">
    <property type="term" value="F:DNA binding"/>
    <property type="evidence" value="ECO:0007669"/>
    <property type="project" value="InterPro"/>
</dbReference>
<sequence length="237" mass="27253">MSSPREQLRCSRKGCKYTTNRSYNLERHERNHEKGKVPVSQCQPCPHCEYAAGSLHNLMRHISKKHVLLSPVKKENGKLVTVEPKKEEPEQKKEQPLKPTIIKSSPVTKPLVTEEQRQPSLWDWGTLQQQEKNFLGRSGLAVECKIHKQSVNLFKLYALVRARGGALNVDVWDEVAASVGFATRLAGGRQVRAKYMDVLMEFEKSEEERLQECKDLEGVPTWWDDGDFIDPKRDYKP</sequence>
<dbReference type="SMART" id="SM00355">
    <property type="entry name" value="ZnF_C2H2"/>
    <property type="match status" value="2"/>
</dbReference>
<name>A0AAD4JTI5_9MUSC</name>
<dbReference type="CDD" id="cd16100">
    <property type="entry name" value="ARID"/>
    <property type="match status" value="1"/>
</dbReference>
<dbReference type="InterPro" id="IPR001606">
    <property type="entry name" value="ARID_dom"/>
</dbReference>
<feature type="compositionally biased region" description="Basic and acidic residues" evidence="1">
    <location>
        <begin position="81"/>
        <end position="96"/>
    </location>
</feature>
<organism evidence="3 4">
    <name type="scientific">Drosophila rubida</name>
    <dbReference type="NCBI Taxonomy" id="30044"/>
    <lineage>
        <taxon>Eukaryota</taxon>
        <taxon>Metazoa</taxon>
        <taxon>Ecdysozoa</taxon>
        <taxon>Arthropoda</taxon>
        <taxon>Hexapoda</taxon>
        <taxon>Insecta</taxon>
        <taxon>Pterygota</taxon>
        <taxon>Neoptera</taxon>
        <taxon>Endopterygota</taxon>
        <taxon>Diptera</taxon>
        <taxon>Brachycera</taxon>
        <taxon>Muscomorpha</taxon>
        <taxon>Ephydroidea</taxon>
        <taxon>Drosophilidae</taxon>
        <taxon>Drosophila</taxon>
    </lineage>
</organism>
<evidence type="ECO:0000259" key="2">
    <source>
        <dbReference type="PROSITE" id="PS51011"/>
    </source>
</evidence>
<keyword evidence="4" id="KW-1185">Reference proteome</keyword>
<feature type="non-terminal residue" evidence="3">
    <location>
        <position position="1"/>
    </location>
</feature>